<gene>
    <name evidence="8" type="ORF">GSMUA_310060.1</name>
</gene>
<feature type="non-terminal residue" evidence="8">
    <location>
        <position position="96"/>
    </location>
</feature>
<dbReference type="GO" id="GO:0005524">
    <property type="term" value="F:ATP binding"/>
    <property type="evidence" value="ECO:0007669"/>
    <property type="project" value="UniProtKB-KW"/>
</dbReference>
<protein>
    <recommendedName>
        <fullName evidence="2">aspartate kinase</fullName>
        <ecNumber evidence="2">2.7.2.4</ecNumber>
    </recommendedName>
</protein>
<feature type="domain" description="ACT" evidence="7">
    <location>
        <begin position="27"/>
        <end position="96"/>
    </location>
</feature>
<evidence type="ECO:0000256" key="1">
    <source>
        <dbReference type="ARBA" id="ARBA00010122"/>
    </source>
</evidence>
<reference evidence="8" key="1">
    <citation type="submission" date="2021-03" db="EMBL/GenBank/DDBJ databases">
        <authorList>
            <consortium name="Genoscope - CEA"/>
            <person name="William W."/>
        </authorList>
    </citation>
    <scope>NUCLEOTIDE SEQUENCE</scope>
    <source>
        <strain evidence="8">Doubled-haploid Pahang</strain>
    </source>
</reference>
<dbReference type="InterPro" id="IPR054352">
    <property type="entry name" value="ACT_Aspartokinase"/>
</dbReference>
<evidence type="ECO:0000259" key="7">
    <source>
        <dbReference type="PROSITE" id="PS51671"/>
    </source>
</evidence>
<dbReference type="EMBL" id="HG996476">
    <property type="protein sequence ID" value="CAG1852780.1"/>
    <property type="molecule type" value="Genomic_DNA"/>
</dbReference>
<evidence type="ECO:0000256" key="4">
    <source>
        <dbReference type="ARBA" id="ARBA00022777"/>
    </source>
</evidence>
<dbReference type="AlphaFoldDB" id="A0A8D7ATD2"/>
<keyword evidence="5" id="KW-0067">ATP-binding</keyword>
<dbReference type="SUPFAM" id="SSF55021">
    <property type="entry name" value="ACT-like"/>
    <property type="match status" value="1"/>
</dbReference>
<sequence length="96" mass="10654">MQELDHVVEELEKIAVVHLLQHRSIISLVGNVQRSSLILEKAFNVLRKNGVNVQMISQGASKVNISLIVNDDEAKQCVKALHSAFFENGFLSEVGE</sequence>
<organism evidence="8">
    <name type="scientific">Musa acuminata subsp. malaccensis</name>
    <name type="common">Wild banana</name>
    <name type="synonym">Musa malaccensis</name>
    <dbReference type="NCBI Taxonomy" id="214687"/>
    <lineage>
        <taxon>Eukaryota</taxon>
        <taxon>Viridiplantae</taxon>
        <taxon>Streptophyta</taxon>
        <taxon>Embryophyta</taxon>
        <taxon>Tracheophyta</taxon>
        <taxon>Spermatophyta</taxon>
        <taxon>Magnoliopsida</taxon>
        <taxon>Liliopsida</taxon>
        <taxon>Zingiberales</taxon>
        <taxon>Musaceae</taxon>
        <taxon>Musa</taxon>
    </lineage>
</organism>
<evidence type="ECO:0000256" key="3">
    <source>
        <dbReference type="ARBA" id="ARBA00022741"/>
    </source>
</evidence>
<keyword evidence="3" id="KW-0547">Nucleotide-binding</keyword>
<evidence type="ECO:0000256" key="2">
    <source>
        <dbReference type="ARBA" id="ARBA00013059"/>
    </source>
</evidence>
<dbReference type="InterPro" id="IPR002912">
    <property type="entry name" value="ACT_dom"/>
</dbReference>
<comment type="pathway">
    <text evidence="6">Amino-acid biosynthesis; L-methionine biosynthesis via de novo pathway.</text>
</comment>
<evidence type="ECO:0000256" key="6">
    <source>
        <dbReference type="ARBA" id="ARBA00034478"/>
    </source>
</evidence>
<name>A0A8D7ATD2_MUSAM</name>
<comment type="similarity">
    <text evidence="1">Belongs to the aspartokinase family.</text>
</comment>
<dbReference type="Pfam" id="PF22468">
    <property type="entry name" value="ACT_9"/>
    <property type="match status" value="1"/>
</dbReference>
<dbReference type="PANTHER" id="PTHR21499">
    <property type="entry name" value="ASPARTATE KINASE"/>
    <property type="match status" value="1"/>
</dbReference>
<dbReference type="GO" id="GO:0004072">
    <property type="term" value="F:aspartate kinase activity"/>
    <property type="evidence" value="ECO:0007669"/>
    <property type="project" value="UniProtKB-EC"/>
</dbReference>
<dbReference type="PROSITE" id="PS51671">
    <property type="entry name" value="ACT"/>
    <property type="match status" value="1"/>
</dbReference>
<dbReference type="PANTHER" id="PTHR21499:SF59">
    <property type="entry name" value="ASPARTOKINASE"/>
    <property type="match status" value="1"/>
</dbReference>
<proteinExistence type="inferred from homology"/>
<dbReference type="InterPro" id="IPR045865">
    <property type="entry name" value="ACT-like_dom_sf"/>
</dbReference>
<evidence type="ECO:0000313" key="8">
    <source>
        <dbReference type="EMBL" id="CAG1852780.1"/>
    </source>
</evidence>
<keyword evidence="4" id="KW-0418">Kinase</keyword>
<keyword evidence="4" id="KW-0808">Transferase</keyword>
<dbReference type="FunFam" id="3.30.70.260:FF:000020">
    <property type="entry name" value="Aspartokinase 1"/>
    <property type="match status" value="1"/>
</dbReference>
<dbReference type="EC" id="2.7.2.4" evidence="2"/>
<evidence type="ECO:0000256" key="5">
    <source>
        <dbReference type="ARBA" id="ARBA00022840"/>
    </source>
</evidence>
<dbReference type="Gene3D" id="3.30.2130.10">
    <property type="entry name" value="VC0802-like"/>
    <property type="match status" value="1"/>
</dbReference>
<accession>A0A8D7ATD2</accession>